<dbReference type="GO" id="GO:0005506">
    <property type="term" value="F:iron ion binding"/>
    <property type="evidence" value="ECO:0007669"/>
    <property type="project" value="InterPro"/>
</dbReference>
<keyword evidence="8" id="KW-1185">Reference proteome</keyword>
<dbReference type="GeneID" id="54404270"/>
<keyword evidence="6" id="KW-0812">Transmembrane</keyword>
<gene>
    <name evidence="7" type="ORF">P153DRAFT_292512</name>
</gene>
<evidence type="ECO:0000313" key="8">
    <source>
        <dbReference type="Proteomes" id="UP000799771"/>
    </source>
</evidence>
<dbReference type="Pfam" id="PF00067">
    <property type="entry name" value="p450"/>
    <property type="match status" value="1"/>
</dbReference>
<dbReference type="InterPro" id="IPR036396">
    <property type="entry name" value="Cyt_P450_sf"/>
</dbReference>
<comment type="cofactor">
    <cofactor evidence="5">
        <name>heme</name>
        <dbReference type="ChEBI" id="CHEBI:30413"/>
    </cofactor>
</comment>
<dbReference type="PANTHER" id="PTHR46300:SF5">
    <property type="entry name" value="CYTOCHROME P450"/>
    <property type="match status" value="1"/>
</dbReference>
<organism evidence="7 8">
    <name type="scientific">Dothidotthia symphoricarpi CBS 119687</name>
    <dbReference type="NCBI Taxonomy" id="1392245"/>
    <lineage>
        <taxon>Eukaryota</taxon>
        <taxon>Fungi</taxon>
        <taxon>Dikarya</taxon>
        <taxon>Ascomycota</taxon>
        <taxon>Pezizomycotina</taxon>
        <taxon>Dothideomycetes</taxon>
        <taxon>Pleosporomycetidae</taxon>
        <taxon>Pleosporales</taxon>
        <taxon>Dothidotthiaceae</taxon>
        <taxon>Dothidotthia</taxon>
    </lineage>
</organism>
<dbReference type="Proteomes" id="UP000799771">
    <property type="component" value="Unassembled WGS sequence"/>
</dbReference>
<dbReference type="GO" id="GO:0016705">
    <property type="term" value="F:oxidoreductase activity, acting on paired donors, with incorporation or reduction of molecular oxygen"/>
    <property type="evidence" value="ECO:0007669"/>
    <property type="project" value="InterPro"/>
</dbReference>
<sequence>MSTFSNLTVADADAGVIMDFVNGAQDLSIFYAFVAVALTAVILSGFQAGRKVILRMVWSLDRMLGGAPHTVTLPGPPGLPITGNLLELKDGHTVKIAEWTKKYGDVIRVSLGEREAVFINSHKALAKTVVQQGPAYQSRPTFKLFHSDFASSGIWTVGTSPYSDRLARTRKALSSQIAPRLLPIYTPIIHPKLKKLFGNILEISQGPAIDMAEKLHRFGTGQVSEQLMGQHLDDDMVGMLAENETNIFRQRTIGSPPRDYVPILRGVGWLRYVAGKTLGIKDWTFDEKEEKAREYRKKQQVYINKMLVALKDRVASGDETPSILGNIIRQGLLKDEEILLASYTGIAAGVNLGYSLTWIIGYLANRPDLQHNGYVAIREVYNGEPPKPHEYDRVGYIKALHTEGSRIYTPVRLGFPRQTLDGASYNGHKIPRDMLVIMNLMAGNRDPVAFDHPDEFLPERWLDGHKGRTDLLVEGGEKLGVTHLTYGAGRRVCPGIDMANRGLYSTLVLLLHFFTWERQPLGEEQKKLVFLPFRAERECTLEMDAIADTATPTEAQAIPWSAGIKFHCRDTEGLHAWLASEEH</sequence>
<dbReference type="PANTHER" id="PTHR46300">
    <property type="entry name" value="P450, PUTATIVE (EUROFUNG)-RELATED-RELATED"/>
    <property type="match status" value="1"/>
</dbReference>
<comment type="similarity">
    <text evidence="1">Belongs to the cytochrome P450 family.</text>
</comment>
<protein>
    <submittedName>
        <fullName evidence="7">Putative cytochrome P450 phenylacetate 2-hydroxylase</fullName>
    </submittedName>
</protein>
<evidence type="ECO:0000256" key="5">
    <source>
        <dbReference type="PIRSR" id="PIRSR602401-1"/>
    </source>
</evidence>
<dbReference type="EMBL" id="ML977507">
    <property type="protein sequence ID" value="KAF2128862.1"/>
    <property type="molecule type" value="Genomic_DNA"/>
</dbReference>
<evidence type="ECO:0000313" key="7">
    <source>
        <dbReference type="EMBL" id="KAF2128862.1"/>
    </source>
</evidence>
<evidence type="ECO:0000256" key="1">
    <source>
        <dbReference type="ARBA" id="ARBA00010617"/>
    </source>
</evidence>
<dbReference type="PRINTS" id="PR00463">
    <property type="entry name" value="EP450I"/>
</dbReference>
<dbReference type="InterPro" id="IPR002401">
    <property type="entry name" value="Cyt_P450_E_grp-I"/>
</dbReference>
<evidence type="ECO:0000256" key="4">
    <source>
        <dbReference type="ARBA" id="ARBA00023004"/>
    </source>
</evidence>
<dbReference type="InterPro" id="IPR050364">
    <property type="entry name" value="Cytochrome_P450_fung"/>
</dbReference>
<feature type="binding site" description="axial binding residue" evidence="5">
    <location>
        <position position="493"/>
    </location>
    <ligand>
        <name>heme</name>
        <dbReference type="ChEBI" id="CHEBI:30413"/>
    </ligand>
    <ligandPart>
        <name>Fe</name>
        <dbReference type="ChEBI" id="CHEBI:18248"/>
    </ligandPart>
</feature>
<dbReference type="GO" id="GO:0020037">
    <property type="term" value="F:heme binding"/>
    <property type="evidence" value="ECO:0007669"/>
    <property type="project" value="InterPro"/>
</dbReference>
<keyword evidence="6" id="KW-0472">Membrane</keyword>
<dbReference type="RefSeq" id="XP_033523251.1">
    <property type="nucleotide sequence ID" value="XM_033663838.1"/>
</dbReference>
<evidence type="ECO:0000256" key="6">
    <source>
        <dbReference type="SAM" id="Phobius"/>
    </source>
</evidence>
<dbReference type="OrthoDB" id="1470350at2759"/>
<evidence type="ECO:0000256" key="2">
    <source>
        <dbReference type="ARBA" id="ARBA00022723"/>
    </source>
</evidence>
<accession>A0A6A6AAB2</accession>
<dbReference type="AlphaFoldDB" id="A0A6A6AAB2"/>
<dbReference type="GO" id="GO:0004497">
    <property type="term" value="F:monooxygenase activity"/>
    <property type="evidence" value="ECO:0007669"/>
    <property type="project" value="InterPro"/>
</dbReference>
<keyword evidence="2 5" id="KW-0479">Metal-binding</keyword>
<keyword evidence="4 5" id="KW-0408">Iron</keyword>
<proteinExistence type="inferred from homology"/>
<dbReference type="InterPro" id="IPR001128">
    <property type="entry name" value="Cyt_P450"/>
</dbReference>
<name>A0A6A6AAB2_9PLEO</name>
<dbReference type="SUPFAM" id="SSF48264">
    <property type="entry name" value="Cytochrome P450"/>
    <property type="match status" value="1"/>
</dbReference>
<keyword evidence="5" id="KW-0349">Heme</keyword>
<dbReference type="Gene3D" id="1.10.630.10">
    <property type="entry name" value="Cytochrome P450"/>
    <property type="match status" value="1"/>
</dbReference>
<feature type="transmembrane region" description="Helical" evidence="6">
    <location>
        <begin position="28"/>
        <end position="46"/>
    </location>
</feature>
<evidence type="ECO:0000256" key="3">
    <source>
        <dbReference type="ARBA" id="ARBA00023002"/>
    </source>
</evidence>
<keyword evidence="3" id="KW-0560">Oxidoreductase</keyword>
<reference evidence="7" key="1">
    <citation type="journal article" date="2020" name="Stud. Mycol.">
        <title>101 Dothideomycetes genomes: a test case for predicting lifestyles and emergence of pathogens.</title>
        <authorList>
            <person name="Haridas S."/>
            <person name="Albert R."/>
            <person name="Binder M."/>
            <person name="Bloem J."/>
            <person name="Labutti K."/>
            <person name="Salamov A."/>
            <person name="Andreopoulos B."/>
            <person name="Baker S."/>
            <person name="Barry K."/>
            <person name="Bills G."/>
            <person name="Bluhm B."/>
            <person name="Cannon C."/>
            <person name="Castanera R."/>
            <person name="Culley D."/>
            <person name="Daum C."/>
            <person name="Ezra D."/>
            <person name="Gonzalez J."/>
            <person name="Henrissat B."/>
            <person name="Kuo A."/>
            <person name="Liang C."/>
            <person name="Lipzen A."/>
            <person name="Lutzoni F."/>
            <person name="Magnuson J."/>
            <person name="Mondo S."/>
            <person name="Nolan M."/>
            <person name="Ohm R."/>
            <person name="Pangilinan J."/>
            <person name="Park H.-J."/>
            <person name="Ramirez L."/>
            <person name="Alfaro M."/>
            <person name="Sun H."/>
            <person name="Tritt A."/>
            <person name="Yoshinaga Y."/>
            <person name="Zwiers L.-H."/>
            <person name="Turgeon B."/>
            <person name="Goodwin S."/>
            <person name="Spatafora J."/>
            <person name="Crous P."/>
            <person name="Grigoriev I."/>
        </authorList>
    </citation>
    <scope>NUCLEOTIDE SEQUENCE</scope>
    <source>
        <strain evidence="7">CBS 119687</strain>
    </source>
</reference>
<keyword evidence="6" id="KW-1133">Transmembrane helix</keyword>